<name>A0ACC4D1P1_POPAL</name>
<keyword evidence="2" id="KW-1185">Reference proteome</keyword>
<evidence type="ECO:0000313" key="2">
    <source>
        <dbReference type="Proteomes" id="UP000309997"/>
    </source>
</evidence>
<reference evidence="1 2" key="1">
    <citation type="journal article" date="2024" name="Plant Biotechnol. J.">
        <title>Genome and CRISPR/Cas9 system of a widespread forest tree (Populus alba) in the world.</title>
        <authorList>
            <person name="Liu Y.J."/>
            <person name="Jiang P.F."/>
            <person name="Han X.M."/>
            <person name="Li X.Y."/>
            <person name="Wang H.M."/>
            <person name="Wang Y.J."/>
            <person name="Wang X.X."/>
            <person name="Zeng Q.Y."/>
        </authorList>
    </citation>
    <scope>NUCLEOTIDE SEQUENCE [LARGE SCALE GENOMIC DNA]</scope>
    <source>
        <strain evidence="2">cv. PAL-ZL1</strain>
    </source>
</reference>
<sequence>MLAIAYSGEYHLGLMLGLEWSSRTWSCKAKSDDEHEMARKKEAHAELPFSTKPYQNTEDPVKYQETTRIKNKHFKKAEREMSRIPRASSNNVSTHVTSVAFSPHVDLTQQHETKES</sequence>
<evidence type="ECO:0000313" key="1">
    <source>
        <dbReference type="EMBL" id="KAL3611293.1"/>
    </source>
</evidence>
<protein>
    <submittedName>
        <fullName evidence="1">Uncharacterized protein</fullName>
    </submittedName>
</protein>
<organism evidence="1 2">
    <name type="scientific">Populus alba</name>
    <name type="common">White poplar</name>
    <dbReference type="NCBI Taxonomy" id="43335"/>
    <lineage>
        <taxon>Eukaryota</taxon>
        <taxon>Viridiplantae</taxon>
        <taxon>Streptophyta</taxon>
        <taxon>Embryophyta</taxon>
        <taxon>Tracheophyta</taxon>
        <taxon>Spermatophyta</taxon>
        <taxon>Magnoliopsida</taxon>
        <taxon>eudicotyledons</taxon>
        <taxon>Gunneridae</taxon>
        <taxon>Pentapetalae</taxon>
        <taxon>rosids</taxon>
        <taxon>fabids</taxon>
        <taxon>Malpighiales</taxon>
        <taxon>Salicaceae</taxon>
        <taxon>Saliceae</taxon>
        <taxon>Populus</taxon>
    </lineage>
</organism>
<proteinExistence type="predicted"/>
<gene>
    <name evidence="1" type="ORF">D5086_002313</name>
</gene>
<accession>A0ACC4D1P1</accession>
<dbReference type="Proteomes" id="UP000309997">
    <property type="component" value="Unassembled WGS sequence"/>
</dbReference>
<dbReference type="EMBL" id="RCHU02000001">
    <property type="protein sequence ID" value="KAL3611293.1"/>
    <property type="molecule type" value="Genomic_DNA"/>
</dbReference>
<comment type="caution">
    <text evidence="1">The sequence shown here is derived from an EMBL/GenBank/DDBJ whole genome shotgun (WGS) entry which is preliminary data.</text>
</comment>